<feature type="transmembrane region" description="Helical" evidence="1">
    <location>
        <begin position="188"/>
        <end position="210"/>
    </location>
</feature>
<reference evidence="3 4" key="1">
    <citation type="submission" date="2022-11" db="UniProtKB">
        <authorList>
            <consortium name="WormBaseParasite"/>
        </authorList>
    </citation>
    <scope>IDENTIFICATION</scope>
</reference>
<accession>A0A915NLT5</accession>
<evidence type="ECO:0000313" key="2">
    <source>
        <dbReference type="Proteomes" id="UP000887560"/>
    </source>
</evidence>
<evidence type="ECO:0000313" key="3">
    <source>
        <dbReference type="WBParaSite" id="scf7180000417805.g1793"/>
    </source>
</evidence>
<keyword evidence="1" id="KW-0812">Transmembrane</keyword>
<feature type="transmembrane region" description="Helical" evidence="1">
    <location>
        <begin position="105"/>
        <end position="126"/>
    </location>
</feature>
<proteinExistence type="predicted"/>
<evidence type="ECO:0000256" key="1">
    <source>
        <dbReference type="SAM" id="Phobius"/>
    </source>
</evidence>
<dbReference type="WBParaSite" id="scf7180000417805.g1793">
    <property type="protein sequence ID" value="scf7180000417805.g1793"/>
    <property type="gene ID" value="scf7180000417805.g1793"/>
</dbReference>
<evidence type="ECO:0000313" key="4">
    <source>
        <dbReference type="WBParaSite" id="scf7180000418553.g2560"/>
    </source>
</evidence>
<keyword evidence="1" id="KW-1133">Transmembrane helix</keyword>
<feature type="transmembrane region" description="Helical" evidence="1">
    <location>
        <begin position="222"/>
        <end position="242"/>
    </location>
</feature>
<keyword evidence="1" id="KW-0472">Membrane</keyword>
<dbReference type="WBParaSite" id="scf7180000418553.g2560">
    <property type="protein sequence ID" value="scf7180000418553.g2560"/>
    <property type="gene ID" value="scf7180000418553.g2560"/>
</dbReference>
<keyword evidence="2" id="KW-1185">Reference proteome</keyword>
<sequence>MEKELYENSNKRKSVVQIILPSTTNKPEKATNQTDGNNNLNEWIEDKKKKINLLISRIYRRRSRRGSNISAVRKQTMREKIQPRYLTMEPLCCLSSCLVRTGCHFVAILEIFYVLLVLITILFHLYDNGSLKFWTKLDKTQLNYNKIVKHQVTLCIFALFAILTLIMALLLIYGLLTFERIYIKIHWRFDIASLIFNIIFFIIYTTALAIEWSVTNLEITDLLLVVAFATQIPIQIWAISVVKKCYDFYLLLHVFVTLAEK</sequence>
<protein>
    <submittedName>
        <fullName evidence="3 4">Uncharacterized protein</fullName>
    </submittedName>
</protein>
<name>A0A915NLT5_9BILA</name>
<dbReference type="Proteomes" id="UP000887560">
    <property type="component" value="Unplaced"/>
</dbReference>
<dbReference type="AlphaFoldDB" id="A0A915NLT5"/>
<organism evidence="2 4">
    <name type="scientific">Meloidogyne floridensis</name>
    <dbReference type="NCBI Taxonomy" id="298350"/>
    <lineage>
        <taxon>Eukaryota</taxon>
        <taxon>Metazoa</taxon>
        <taxon>Ecdysozoa</taxon>
        <taxon>Nematoda</taxon>
        <taxon>Chromadorea</taxon>
        <taxon>Rhabditida</taxon>
        <taxon>Tylenchina</taxon>
        <taxon>Tylenchomorpha</taxon>
        <taxon>Tylenchoidea</taxon>
        <taxon>Meloidogynidae</taxon>
        <taxon>Meloidogyninae</taxon>
        <taxon>Meloidogyne</taxon>
    </lineage>
</organism>
<feature type="transmembrane region" description="Helical" evidence="1">
    <location>
        <begin position="151"/>
        <end position="176"/>
    </location>
</feature>